<dbReference type="Pfam" id="PF13962">
    <property type="entry name" value="PGG"/>
    <property type="match status" value="1"/>
</dbReference>
<dbReference type="AlphaFoldDB" id="A0A6J5UDQ5"/>
<keyword evidence="3" id="KW-0677">Repeat</keyword>
<dbReference type="EMBL" id="CAEKDK010000003">
    <property type="protein sequence ID" value="CAB4273305.1"/>
    <property type="molecule type" value="Genomic_DNA"/>
</dbReference>
<sequence length="342" mass="37783">MVSHDNCCGQWPEMVANEWQQRMAAVTDDGGGRGCWRVAVSGSTSWVSSSKVFDIIIVRVAQVIPAVKEEPNGVIQLYSSEKNARDSSSLPELDQILVEPGIETKRTTAAAVQIQQHTAIATAWWLINRLVNCLEYPKTWLEETRSMLMIVATMISTTTFQAAVNPPGGVWQDNHTNSSAGGTTYCTQNSICLAGTSVAGSALPKVYLAFETYNTISFLASLSVNLLLVGGFPLRNRLIMWLLSMAMCLTLTSMALTFLLASLLVVPNTDILVPEGVRSRKSAVFVWIALLLTIASIHTIRLIIWLSRKLWGRFKHKFPKSLRKVVDSLVDSSRARHRANKF</sequence>
<keyword evidence="6 7" id="KW-0472">Membrane</keyword>
<dbReference type="PANTHER" id="PTHR24186:SF37">
    <property type="entry name" value="PGG DOMAIN-CONTAINING PROTEIN"/>
    <property type="match status" value="1"/>
</dbReference>
<evidence type="ECO:0000256" key="4">
    <source>
        <dbReference type="ARBA" id="ARBA00022989"/>
    </source>
</evidence>
<reference evidence="9 10" key="1">
    <citation type="submission" date="2020-05" db="EMBL/GenBank/DDBJ databases">
        <authorList>
            <person name="Campoy J."/>
            <person name="Schneeberger K."/>
            <person name="Spophaly S."/>
        </authorList>
    </citation>
    <scope>NUCLEOTIDE SEQUENCE [LARGE SCALE GENOMIC DNA]</scope>
    <source>
        <strain evidence="9">PruArmRojPasFocal</strain>
    </source>
</reference>
<evidence type="ECO:0000256" key="7">
    <source>
        <dbReference type="SAM" id="Phobius"/>
    </source>
</evidence>
<evidence type="ECO:0000256" key="6">
    <source>
        <dbReference type="ARBA" id="ARBA00023136"/>
    </source>
</evidence>
<organism evidence="9 10">
    <name type="scientific">Prunus armeniaca</name>
    <name type="common">Apricot</name>
    <name type="synonym">Armeniaca vulgaris</name>
    <dbReference type="NCBI Taxonomy" id="36596"/>
    <lineage>
        <taxon>Eukaryota</taxon>
        <taxon>Viridiplantae</taxon>
        <taxon>Streptophyta</taxon>
        <taxon>Embryophyta</taxon>
        <taxon>Tracheophyta</taxon>
        <taxon>Spermatophyta</taxon>
        <taxon>Magnoliopsida</taxon>
        <taxon>eudicotyledons</taxon>
        <taxon>Gunneridae</taxon>
        <taxon>Pentapetalae</taxon>
        <taxon>rosids</taxon>
        <taxon>fabids</taxon>
        <taxon>Rosales</taxon>
        <taxon>Rosaceae</taxon>
        <taxon>Amygdaloideae</taxon>
        <taxon>Amygdaleae</taxon>
        <taxon>Prunus</taxon>
    </lineage>
</organism>
<keyword evidence="4 7" id="KW-1133">Transmembrane helix</keyword>
<keyword evidence="2 7" id="KW-0812">Transmembrane</keyword>
<evidence type="ECO:0000256" key="3">
    <source>
        <dbReference type="ARBA" id="ARBA00022737"/>
    </source>
</evidence>
<feature type="transmembrane region" description="Helical" evidence="7">
    <location>
        <begin position="284"/>
        <end position="307"/>
    </location>
</feature>
<evidence type="ECO:0000256" key="5">
    <source>
        <dbReference type="ARBA" id="ARBA00023043"/>
    </source>
</evidence>
<evidence type="ECO:0000256" key="2">
    <source>
        <dbReference type="ARBA" id="ARBA00022692"/>
    </source>
</evidence>
<feature type="transmembrane region" description="Helical" evidence="7">
    <location>
        <begin position="213"/>
        <end position="234"/>
    </location>
</feature>
<name>A0A6J5UDQ5_PRUAR</name>
<protein>
    <recommendedName>
        <fullName evidence="8">PGG domain-containing protein</fullName>
    </recommendedName>
</protein>
<gene>
    <name evidence="9" type="ORF">CURHAP_LOCUS20751</name>
</gene>
<evidence type="ECO:0000313" key="9">
    <source>
        <dbReference type="EMBL" id="CAB4273305.1"/>
    </source>
</evidence>
<proteinExistence type="predicted"/>
<feature type="domain" description="PGG" evidence="8">
    <location>
        <begin position="139"/>
        <end position="264"/>
    </location>
</feature>
<dbReference type="PANTHER" id="PTHR24186">
    <property type="entry name" value="PROTEIN PHOSPHATASE 1 REGULATORY SUBUNIT"/>
    <property type="match status" value="1"/>
</dbReference>
<dbReference type="InterPro" id="IPR026961">
    <property type="entry name" value="PGG_dom"/>
</dbReference>
<accession>A0A6J5UDQ5</accession>
<feature type="transmembrane region" description="Helical" evidence="7">
    <location>
        <begin position="241"/>
        <end position="264"/>
    </location>
</feature>
<dbReference type="Proteomes" id="UP000507222">
    <property type="component" value="Unassembled WGS sequence"/>
</dbReference>
<evidence type="ECO:0000256" key="1">
    <source>
        <dbReference type="ARBA" id="ARBA00004141"/>
    </source>
</evidence>
<dbReference type="GO" id="GO:0005886">
    <property type="term" value="C:plasma membrane"/>
    <property type="evidence" value="ECO:0007669"/>
    <property type="project" value="TreeGrafter"/>
</dbReference>
<keyword evidence="5" id="KW-0040">ANK repeat</keyword>
<comment type="subcellular location">
    <subcellularLocation>
        <location evidence="1">Membrane</location>
        <topology evidence="1">Multi-pass membrane protein</topology>
    </subcellularLocation>
</comment>
<evidence type="ECO:0000259" key="8">
    <source>
        <dbReference type="Pfam" id="PF13962"/>
    </source>
</evidence>
<evidence type="ECO:0000313" key="10">
    <source>
        <dbReference type="Proteomes" id="UP000507222"/>
    </source>
</evidence>